<feature type="region of interest" description="Disordered" evidence="9">
    <location>
        <begin position="451"/>
        <end position="474"/>
    </location>
</feature>
<feature type="domain" description="External alternative NADH-ubiquinone oxidoreductase-like C-terminal" evidence="12">
    <location>
        <begin position="370"/>
        <end position="426"/>
    </location>
</feature>
<dbReference type="AlphaFoldDB" id="A0AA49GR62"/>
<comment type="similarity">
    <text evidence="1">Belongs to the NADH dehydrogenase family.</text>
</comment>
<keyword evidence="5" id="KW-0809">Transit peptide</keyword>
<dbReference type="PANTHER" id="PTHR43706">
    <property type="entry name" value="NADH DEHYDROGENASE"/>
    <property type="match status" value="1"/>
</dbReference>
<evidence type="ECO:0000256" key="9">
    <source>
        <dbReference type="SAM" id="MobiDB-lite"/>
    </source>
</evidence>
<dbReference type="Gene3D" id="3.50.50.100">
    <property type="match status" value="1"/>
</dbReference>
<evidence type="ECO:0000313" key="13">
    <source>
        <dbReference type="EMBL" id="WKN38404.1"/>
    </source>
</evidence>
<dbReference type="InterPro" id="IPR045024">
    <property type="entry name" value="NDH-2"/>
</dbReference>
<dbReference type="GO" id="GO:0050136">
    <property type="term" value="F:NADH dehydrogenase (quinone) (non-electrogenic) activity"/>
    <property type="evidence" value="ECO:0007669"/>
    <property type="project" value="UniProtKB-EC"/>
</dbReference>
<dbReference type="PRINTS" id="PR00411">
    <property type="entry name" value="PNDRDTASEI"/>
</dbReference>
<dbReference type="EMBL" id="CP120682">
    <property type="protein sequence ID" value="WKN38404.1"/>
    <property type="molecule type" value="Genomic_DNA"/>
</dbReference>
<evidence type="ECO:0000256" key="6">
    <source>
        <dbReference type="ARBA" id="ARBA00023002"/>
    </source>
</evidence>
<feature type="transmembrane region" description="Helical" evidence="10">
    <location>
        <begin position="394"/>
        <end position="411"/>
    </location>
</feature>
<dbReference type="Pfam" id="PF22366">
    <property type="entry name" value="NDH2_C"/>
    <property type="match status" value="1"/>
</dbReference>
<evidence type="ECO:0000256" key="3">
    <source>
        <dbReference type="ARBA" id="ARBA00022630"/>
    </source>
</evidence>
<evidence type="ECO:0000256" key="7">
    <source>
        <dbReference type="ARBA" id="ARBA00023027"/>
    </source>
</evidence>
<dbReference type="EC" id="1.6.5.9" evidence="2"/>
<dbReference type="InterPro" id="IPR054585">
    <property type="entry name" value="NDH2-like_C"/>
</dbReference>
<proteinExistence type="inferred from homology"/>
<protein>
    <recommendedName>
        <fullName evidence="2">NADH:ubiquinone reductase (non-electrogenic)</fullName>
        <ecNumber evidence="2">1.6.5.9</ecNumber>
    </recommendedName>
</protein>
<dbReference type="Pfam" id="PF07992">
    <property type="entry name" value="Pyr_redox_2"/>
    <property type="match status" value="1"/>
</dbReference>
<feature type="domain" description="FAD/NAD(P)-binding" evidence="11">
    <location>
        <begin position="28"/>
        <end position="346"/>
    </location>
</feature>
<dbReference type="InterPro" id="IPR023753">
    <property type="entry name" value="FAD/NAD-binding_dom"/>
</dbReference>
<reference evidence="13" key="2">
    <citation type="journal article" date="2024" name="Antonie Van Leeuwenhoek">
        <title>Roseihalotalea indica gen. nov., sp. nov., a halophilic Bacteroidetes from mesopelagic Southwest Indian Ocean with higher carbohydrate metabolic potential.</title>
        <authorList>
            <person name="Chen B."/>
            <person name="Zhang M."/>
            <person name="Lin D."/>
            <person name="Ye J."/>
            <person name="Tang K."/>
        </authorList>
    </citation>
    <scope>NUCLEOTIDE SEQUENCE</scope>
    <source>
        <strain evidence="13">TK19036</strain>
    </source>
</reference>
<keyword evidence="10" id="KW-1133">Transmembrane helix</keyword>
<dbReference type="SUPFAM" id="SSF51905">
    <property type="entry name" value="FAD/NAD(P)-binding domain"/>
    <property type="match status" value="2"/>
</dbReference>
<evidence type="ECO:0000259" key="12">
    <source>
        <dbReference type="Pfam" id="PF22366"/>
    </source>
</evidence>
<dbReference type="PANTHER" id="PTHR43706:SF47">
    <property type="entry name" value="EXTERNAL NADH-UBIQUINONE OXIDOREDUCTASE 1, MITOCHONDRIAL-RELATED"/>
    <property type="match status" value="1"/>
</dbReference>
<organism evidence="13">
    <name type="scientific">Roseihalotalea indica</name>
    <dbReference type="NCBI Taxonomy" id="2867963"/>
    <lineage>
        <taxon>Bacteria</taxon>
        <taxon>Pseudomonadati</taxon>
        <taxon>Bacteroidota</taxon>
        <taxon>Cytophagia</taxon>
        <taxon>Cytophagales</taxon>
        <taxon>Catalimonadaceae</taxon>
        <taxon>Roseihalotalea</taxon>
    </lineage>
</organism>
<reference evidence="13" key="1">
    <citation type="journal article" date="2023" name="Comput. Struct. Biotechnol. J.">
        <title>Discovery of a novel marine Bacteroidetes with a rich repertoire of carbohydrate-active enzymes.</title>
        <authorList>
            <person name="Chen B."/>
            <person name="Liu G."/>
            <person name="Chen Q."/>
            <person name="Wang H."/>
            <person name="Liu L."/>
            <person name="Tang K."/>
        </authorList>
    </citation>
    <scope>NUCLEOTIDE SEQUENCE</scope>
    <source>
        <strain evidence="13">TK19036</strain>
    </source>
</reference>
<keyword evidence="10" id="KW-0472">Membrane</keyword>
<keyword evidence="4" id="KW-0274">FAD</keyword>
<comment type="catalytic activity">
    <reaction evidence="8">
        <text>a quinone + NADH + H(+) = a quinol + NAD(+)</text>
        <dbReference type="Rhea" id="RHEA:46160"/>
        <dbReference type="ChEBI" id="CHEBI:15378"/>
        <dbReference type="ChEBI" id="CHEBI:24646"/>
        <dbReference type="ChEBI" id="CHEBI:57540"/>
        <dbReference type="ChEBI" id="CHEBI:57945"/>
        <dbReference type="ChEBI" id="CHEBI:132124"/>
        <dbReference type="EC" id="1.6.5.9"/>
    </reaction>
</comment>
<evidence type="ECO:0000256" key="4">
    <source>
        <dbReference type="ARBA" id="ARBA00022827"/>
    </source>
</evidence>
<evidence type="ECO:0000256" key="1">
    <source>
        <dbReference type="ARBA" id="ARBA00005272"/>
    </source>
</evidence>
<evidence type="ECO:0000259" key="11">
    <source>
        <dbReference type="Pfam" id="PF07992"/>
    </source>
</evidence>
<keyword evidence="3" id="KW-0285">Flavoprotein</keyword>
<evidence type="ECO:0000256" key="5">
    <source>
        <dbReference type="ARBA" id="ARBA00022946"/>
    </source>
</evidence>
<sequence length="474" mass="54157">MAVIEEPTEYTVSQRHLTTQLPDIGKPRVVIIGGGFAGIQMVKHLNMKEVQVVMLDRHNYHTFQPLLYQVATAGLEPDSIAGPLRKIFDNDKNFFFRMATVDRIDPERKSVHTTIGEITYDHLVIAVGTKTNYFGNKRIQRLAFPLKQVPQALNLRSHILQNFEKAVTSDSEEEIDRLTNFVIVGGGPTGVELAGALGELKKYVLPRDYPEIDFKVMKVYLVEGLERLLPTMSEKSGKRAEKDLTERFDTIVKLKTMVEDYDGYKVKLNNGETISSETLVWAAGVQGAIIPGLDQATIEKGRYEVNEYNQVKGYDNIYAIGDIAAMYTKEYPKGHPQVAPVAMQQGEQLGKNLSQILKGKEPKPFSYFNKGYMATIGRNRAVADLPGNIKFSGFFAWLSWMFVHLLFLVSFRQKLITLGNWMWNYFTYDRGTRLIIRPFNYRKTVSHRKEELKEEESHRNDEHKETFEVSGQRE</sequence>
<accession>A0AA49GR62</accession>
<name>A0AA49GR62_9BACT</name>
<gene>
    <name evidence="13" type="ORF">K4G66_06780</name>
</gene>
<evidence type="ECO:0000256" key="2">
    <source>
        <dbReference type="ARBA" id="ARBA00012637"/>
    </source>
</evidence>
<keyword evidence="7" id="KW-0520">NAD</keyword>
<keyword evidence="6" id="KW-0560">Oxidoreductase</keyword>
<dbReference type="InterPro" id="IPR036188">
    <property type="entry name" value="FAD/NAD-bd_sf"/>
</dbReference>
<dbReference type="PRINTS" id="PR00368">
    <property type="entry name" value="FADPNR"/>
</dbReference>
<keyword evidence="10" id="KW-0812">Transmembrane</keyword>
<evidence type="ECO:0000256" key="10">
    <source>
        <dbReference type="SAM" id="Phobius"/>
    </source>
</evidence>
<evidence type="ECO:0000256" key="8">
    <source>
        <dbReference type="ARBA" id="ARBA00047599"/>
    </source>
</evidence>